<feature type="domain" description="Mandelate racemase/muconate lactonizing enzyme C-terminal" evidence="2">
    <location>
        <begin position="158"/>
        <end position="254"/>
    </location>
</feature>
<dbReference type="Proteomes" id="UP001202550">
    <property type="component" value="Unassembled WGS sequence"/>
</dbReference>
<proteinExistence type="predicted"/>
<dbReference type="SUPFAM" id="SSF54826">
    <property type="entry name" value="Enolase N-terminal domain-like"/>
    <property type="match status" value="1"/>
</dbReference>
<dbReference type="InterPro" id="IPR013342">
    <property type="entry name" value="Mandelate_racemase_C"/>
</dbReference>
<keyword evidence="1" id="KW-0479">Metal-binding</keyword>
<name>A0ABT0M3S9_9RHOB</name>
<gene>
    <name evidence="3" type="ORF">M3N55_09525</name>
</gene>
<organism evidence="3 4">
    <name type="scientific">Roseinatronobacter domitianus</name>
    <dbReference type="NCBI Taxonomy" id="2940293"/>
    <lineage>
        <taxon>Bacteria</taxon>
        <taxon>Pseudomonadati</taxon>
        <taxon>Pseudomonadota</taxon>
        <taxon>Alphaproteobacteria</taxon>
        <taxon>Rhodobacterales</taxon>
        <taxon>Paracoccaceae</taxon>
        <taxon>Roseinatronobacter</taxon>
    </lineage>
</organism>
<accession>A0ABT0M3S9</accession>
<dbReference type="PANTHER" id="PTHR48073">
    <property type="entry name" value="O-SUCCINYLBENZOATE SYNTHASE-RELATED"/>
    <property type="match status" value="1"/>
</dbReference>
<evidence type="ECO:0000259" key="2">
    <source>
        <dbReference type="SMART" id="SM00922"/>
    </source>
</evidence>
<dbReference type="Pfam" id="PF13378">
    <property type="entry name" value="MR_MLE_C"/>
    <property type="match status" value="1"/>
</dbReference>
<evidence type="ECO:0000313" key="4">
    <source>
        <dbReference type="Proteomes" id="UP001202550"/>
    </source>
</evidence>
<dbReference type="SMART" id="SM00922">
    <property type="entry name" value="MR_MLE"/>
    <property type="match status" value="1"/>
</dbReference>
<reference evidence="3 4" key="1">
    <citation type="submission" date="2022-05" db="EMBL/GenBank/DDBJ databases">
        <title>Seasonal and diel survey of microbial diversity of the Tyrrhenian coast.</title>
        <authorList>
            <person name="Gattoni G."/>
            <person name="Corral P."/>
        </authorList>
    </citation>
    <scope>NUCLEOTIDE SEQUENCE [LARGE SCALE GENOMIC DNA]</scope>
    <source>
        <strain evidence="3 4">V10</strain>
    </source>
</reference>
<dbReference type="Gene3D" id="3.30.390.10">
    <property type="entry name" value="Enolase-like, N-terminal domain"/>
    <property type="match status" value="1"/>
</dbReference>
<dbReference type="EMBL" id="JALZWP010000008">
    <property type="protein sequence ID" value="MCL1628969.1"/>
    <property type="molecule type" value="Genomic_DNA"/>
</dbReference>
<dbReference type="RefSeq" id="WP_249058303.1">
    <property type="nucleotide sequence ID" value="NZ_JALZWP010000008.1"/>
</dbReference>
<evidence type="ECO:0000313" key="3">
    <source>
        <dbReference type="EMBL" id="MCL1628969.1"/>
    </source>
</evidence>
<dbReference type="InterPro" id="IPR036849">
    <property type="entry name" value="Enolase-like_C_sf"/>
</dbReference>
<protein>
    <submittedName>
        <fullName evidence="3">Mandelate racemase/muconate lactonizing enzyme family protein</fullName>
    </submittedName>
</protein>
<dbReference type="SUPFAM" id="SSF51604">
    <property type="entry name" value="Enolase C-terminal domain-like"/>
    <property type="match status" value="1"/>
</dbReference>
<dbReference type="SFLD" id="SFLDG00180">
    <property type="entry name" value="muconate_cycloisomerase"/>
    <property type="match status" value="1"/>
</dbReference>
<dbReference type="InterPro" id="IPR029065">
    <property type="entry name" value="Enolase_C-like"/>
</dbReference>
<comment type="caution">
    <text evidence="3">The sequence shown here is derived from an EMBL/GenBank/DDBJ whole genome shotgun (WGS) entry which is preliminary data.</text>
</comment>
<dbReference type="InterPro" id="IPR029017">
    <property type="entry name" value="Enolase-like_N"/>
</dbReference>
<sequence>MGPTAPGRGMALVRMAAQQIMKGRDKLPAITSIVLRKLALPLIRPYRLSYRTFTTFEPFMVEVQDDSGRSGFADAHISPGSSLETRDGGWAFLLRHAQAAIGRDIDDVMADLLGDFEQSKVATTSFVTALEVLRKHPMLVLDHDSVHPLLTPVNSLEARDIEQELEQAIAEGFKTFKVKVGKDVDADLARVAVIQRATAGKATLRLDANRAYSRAQALAFAQGLNPEGIELFEQPCEADEWEANGAVAAVSPVPLMLDEPICTLDDITRAGDMPGVGYCKLKLKRFGGLDRLRAGMDAVRAHGMQPVLGDGLGSETHAWLEACVARHTLDNAGEFNGFLKPHSRLFENPLPFAQGTITLPAGYSPKLDLATVERLTAKSVTFR</sequence>
<keyword evidence="4" id="KW-1185">Reference proteome</keyword>
<dbReference type="SFLD" id="SFLDS00001">
    <property type="entry name" value="Enolase"/>
    <property type="match status" value="1"/>
</dbReference>
<dbReference type="Gene3D" id="3.20.20.120">
    <property type="entry name" value="Enolase-like C-terminal domain"/>
    <property type="match status" value="1"/>
</dbReference>
<evidence type="ECO:0000256" key="1">
    <source>
        <dbReference type="ARBA" id="ARBA00022723"/>
    </source>
</evidence>
<dbReference type="PANTHER" id="PTHR48073:SF2">
    <property type="entry name" value="O-SUCCINYLBENZOATE SYNTHASE"/>
    <property type="match status" value="1"/>
</dbReference>